<name>A0A0C2VJS4_9BACL</name>
<dbReference type="Pfam" id="PF06335">
    <property type="entry name" value="DUF1054"/>
    <property type="match status" value="1"/>
</dbReference>
<dbReference type="HAMAP" id="MF_01851">
    <property type="entry name" value="UPF0637"/>
    <property type="match status" value="1"/>
</dbReference>
<evidence type="ECO:0000313" key="2">
    <source>
        <dbReference type="EMBL" id="KIL44731.1"/>
    </source>
</evidence>
<dbReference type="SUPFAM" id="SSF142913">
    <property type="entry name" value="YktB/PF0168-like"/>
    <property type="match status" value="1"/>
</dbReference>
<dbReference type="PIRSF" id="PIRSF021332">
    <property type="entry name" value="DUF1054"/>
    <property type="match status" value="1"/>
</dbReference>
<evidence type="ECO:0000256" key="1">
    <source>
        <dbReference type="HAMAP-Rule" id="MF_01851"/>
    </source>
</evidence>
<comment type="similarity">
    <text evidence="1">Belongs to the UPF0637 family.</text>
</comment>
<comment type="caution">
    <text evidence="2">The sequence shown here is derived from an EMBL/GenBank/DDBJ whole genome shotgun (WGS) entry which is preliminary data.</text>
</comment>
<dbReference type="InterPro" id="IPR053707">
    <property type="entry name" value="UPF0637_domain_sf"/>
</dbReference>
<dbReference type="PATRIC" id="fig|889306.3.peg.2288"/>
<dbReference type="InterPro" id="IPR009403">
    <property type="entry name" value="UPF0637"/>
</dbReference>
<accession>A0A0C2VJS4</accession>
<dbReference type="RefSeq" id="WP_041088788.1">
    <property type="nucleotide sequence ID" value="NZ_JXRP01000018.1"/>
</dbReference>
<dbReference type="AlphaFoldDB" id="A0A0C2VJS4"/>
<dbReference type="STRING" id="889306.KP78_22750"/>
<dbReference type="OrthoDB" id="9812818at2"/>
<evidence type="ECO:0000313" key="3">
    <source>
        <dbReference type="Proteomes" id="UP000031938"/>
    </source>
</evidence>
<sequence length="211" mass="24528">MERGFSQQDFNVFSIEGLDERMEGIRSLIQPKFHAIGEKIVPYLSQQLGQEMYLHVAKHARRSVNPPKDTWMAVSPNKRGYKKLPHFQVGLWGDNLFIWLAYIYELPNKTDIAKTFIENVDHVVSHFPKDGWISTDHMKNEAKKISEMNDADVLHAFERFQNIKKAELLIGKRFNANAPIVSNPDVLIQEIKDTYDSLIPLFRESLFLQEK</sequence>
<gene>
    <name evidence="2" type="ORF">KP78_22750</name>
</gene>
<keyword evidence="3" id="KW-1185">Reference proteome</keyword>
<proteinExistence type="inferred from homology"/>
<dbReference type="Proteomes" id="UP000031938">
    <property type="component" value="Unassembled WGS sequence"/>
</dbReference>
<dbReference type="EMBL" id="JXRP01000018">
    <property type="protein sequence ID" value="KIL44731.1"/>
    <property type="molecule type" value="Genomic_DNA"/>
</dbReference>
<organism evidence="2 3">
    <name type="scientific">Jeotgalibacillus soli</name>
    <dbReference type="NCBI Taxonomy" id="889306"/>
    <lineage>
        <taxon>Bacteria</taxon>
        <taxon>Bacillati</taxon>
        <taxon>Bacillota</taxon>
        <taxon>Bacilli</taxon>
        <taxon>Bacillales</taxon>
        <taxon>Caryophanaceae</taxon>
        <taxon>Jeotgalibacillus</taxon>
    </lineage>
</organism>
<protein>
    <recommendedName>
        <fullName evidence="1">UPF0637 protein KP78_22750</fullName>
    </recommendedName>
</protein>
<reference evidence="2 3" key="1">
    <citation type="submission" date="2015-01" db="EMBL/GenBank/DDBJ databases">
        <title>Genome sequencing of Jeotgalibacillus soli.</title>
        <authorList>
            <person name="Goh K.M."/>
            <person name="Chan K.-G."/>
            <person name="Yaakop A.S."/>
            <person name="Ee R."/>
            <person name="Gan H.M."/>
            <person name="Chan C.S."/>
        </authorList>
    </citation>
    <scope>NUCLEOTIDE SEQUENCE [LARGE SCALE GENOMIC DNA]</scope>
    <source>
        <strain evidence="2 3">P9</strain>
    </source>
</reference>
<dbReference type="Gene3D" id="3.30.930.20">
    <property type="entry name" value="Protein of unknown function DUF1054"/>
    <property type="match status" value="1"/>
</dbReference>